<dbReference type="InterPro" id="IPR001245">
    <property type="entry name" value="Ser-Thr/Tyr_kinase_cat_dom"/>
</dbReference>
<dbReference type="PROSITE" id="PS00108">
    <property type="entry name" value="PROTEIN_KINASE_ST"/>
    <property type="match status" value="1"/>
</dbReference>
<comment type="caution">
    <text evidence="11">The sequence shown here is derived from an EMBL/GenBank/DDBJ whole genome shotgun (WGS) entry which is preliminary data.</text>
</comment>
<feature type="region of interest" description="Disordered" evidence="9">
    <location>
        <begin position="657"/>
        <end position="705"/>
    </location>
</feature>
<protein>
    <recommendedName>
        <fullName evidence="10">Protein kinase domain-containing protein</fullName>
    </recommendedName>
</protein>
<dbReference type="SMART" id="SM00220">
    <property type="entry name" value="S_TKc"/>
    <property type="match status" value="1"/>
</dbReference>
<feature type="compositionally biased region" description="Polar residues" evidence="9">
    <location>
        <begin position="668"/>
        <end position="677"/>
    </location>
</feature>
<dbReference type="GO" id="GO:0004674">
    <property type="term" value="F:protein serine/threonine kinase activity"/>
    <property type="evidence" value="ECO:0007669"/>
    <property type="project" value="UniProtKB-KW"/>
</dbReference>
<comment type="catalytic activity">
    <reaction evidence="7">
        <text>L-seryl-[protein] + ATP = O-phospho-L-seryl-[protein] + ADP + H(+)</text>
        <dbReference type="Rhea" id="RHEA:17989"/>
        <dbReference type="Rhea" id="RHEA-COMP:9863"/>
        <dbReference type="Rhea" id="RHEA-COMP:11604"/>
        <dbReference type="ChEBI" id="CHEBI:15378"/>
        <dbReference type="ChEBI" id="CHEBI:29999"/>
        <dbReference type="ChEBI" id="CHEBI:30616"/>
        <dbReference type="ChEBI" id="CHEBI:83421"/>
        <dbReference type="ChEBI" id="CHEBI:456216"/>
        <dbReference type="EC" id="2.7.11.1"/>
    </reaction>
</comment>
<evidence type="ECO:0000256" key="1">
    <source>
        <dbReference type="ARBA" id="ARBA00022527"/>
    </source>
</evidence>
<dbReference type="EMBL" id="LGRX02006072">
    <property type="protein sequence ID" value="KAK3277506.1"/>
    <property type="molecule type" value="Genomic_DNA"/>
</dbReference>
<evidence type="ECO:0000259" key="10">
    <source>
        <dbReference type="PROSITE" id="PS50011"/>
    </source>
</evidence>
<dbReference type="SUPFAM" id="SSF50978">
    <property type="entry name" value="WD40 repeat-like"/>
    <property type="match status" value="1"/>
</dbReference>
<reference evidence="11 12" key="1">
    <citation type="journal article" date="2015" name="Genome Biol. Evol.">
        <title>Comparative Genomics of a Bacterivorous Green Alga Reveals Evolutionary Causalities and Consequences of Phago-Mixotrophic Mode of Nutrition.</title>
        <authorList>
            <person name="Burns J.A."/>
            <person name="Paasch A."/>
            <person name="Narechania A."/>
            <person name="Kim E."/>
        </authorList>
    </citation>
    <scope>NUCLEOTIDE SEQUENCE [LARGE SCALE GENOMIC DNA]</scope>
    <source>
        <strain evidence="11 12">PLY_AMNH</strain>
    </source>
</reference>
<organism evidence="11 12">
    <name type="scientific">Cymbomonas tetramitiformis</name>
    <dbReference type="NCBI Taxonomy" id="36881"/>
    <lineage>
        <taxon>Eukaryota</taxon>
        <taxon>Viridiplantae</taxon>
        <taxon>Chlorophyta</taxon>
        <taxon>Pyramimonadophyceae</taxon>
        <taxon>Pyramimonadales</taxon>
        <taxon>Pyramimonadaceae</taxon>
        <taxon>Cymbomonas</taxon>
    </lineage>
</organism>
<evidence type="ECO:0000256" key="4">
    <source>
        <dbReference type="ARBA" id="ARBA00022777"/>
    </source>
</evidence>
<dbReference type="PROSITE" id="PS50011">
    <property type="entry name" value="PROTEIN_KINASE_DOM"/>
    <property type="match status" value="1"/>
</dbReference>
<name>A0AAE0GHF1_9CHLO</name>
<keyword evidence="2" id="KW-0808">Transferase</keyword>
<dbReference type="Gene3D" id="2.130.10.10">
    <property type="entry name" value="YVTN repeat-like/Quinoprotein amine dehydrogenase"/>
    <property type="match status" value="2"/>
</dbReference>
<evidence type="ECO:0000313" key="11">
    <source>
        <dbReference type="EMBL" id="KAK3277506.1"/>
    </source>
</evidence>
<evidence type="ECO:0000256" key="7">
    <source>
        <dbReference type="ARBA" id="ARBA00048679"/>
    </source>
</evidence>
<dbReference type="InterPro" id="IPR008271">
    <property type="entry name" value="Ser/Thr_kinase_AS"/>
</dbReference>
<feature type="binding site" evidence="8">
    <location>
        <position position="745"/>
    </location>
    <ligand>
        <name>ATP</name>
        <dbReference type="ChEBI" id="CHEBI:30616"/>
    </ligand>
</feature>
<dbReference type="GO" id="GO:0005524">
    <property type="term" value="F:ATP binding"/>
    <property type="evidence" value="ECO:0007669"/>
    <property type="project" value="UniProtKB-UniRule"/>
</dbReference>
<evidence type="ECO:0000256" key="8">
    <source>
        <dbReference type="PROSITE-ProRule" id="PRU10141"/>
    </source>
</evidence>
<feature type="compositionally biased region" description="Polar residues" evidence="9">
    <location>
        <begin position="619"/>
        <end position="634"/>
    </location>
</feature>
<feature type="region of interest" description="Disordered" evidence="9">
    <location>
        <begin position="988"/>
        <end position="1028"/>
    </location>
</feature>
<evidence type="ECO:0000256" key="5">
    <source>
        <dbReference type="ARBA" id="ARBA00022840"/>
    </source>
</evidence>
<keyword evidence="5 8" id="KW-0067">ATP-binding</keyword>
<dbReference type="FunFam" id="3.30.200.20:FF:000034">
    <property type="entry name" value="Kinase suppressor of Ras 1"/>
    <property type="match status" value="1"/>
</dbReference>
<dbReference type="InterPro" id="IPR036322">
    <property type="entry name" value="WD40_repeat_dom_sf"/>
</dbReference>
<feature type="compositionally biased region" description="Pro residues" evidence="9">
    <location>
        <begin position="1002"/>
        <end position="1022"/>
    </location>
</feature>
<dbReference type="PANTHER" id="PTHR44329:SF298">
    <property type="entry name" value="MIXED LINEAGE KINASE DOMAIN-LIKE PROTEIN"/>
    <property type="match status" value="1"/>
</dbReference>
<sequence length="1028" mass="112766">MKTTSARLAMHCQQATERLERAVREAKSHREKCSSLLYISVKVALDVERVLELPCSHDDQKVADICTQLIRTLELATTRATVYGHQNHVLKWLTRGKTHAKFDAVRKELEDVSRDLEAEINRRETSNVTTGLPLLALPPPPSTDSTINSDPVSPNIGVELIPNTLHSGLHLRHIEPQPQPQADPRRQRIARGSKGANKVRCMAYLPDQTLWWGAQVKESTWNSKRNAVCSYNRRLESSSTLQNSVGCSKVFALLPDTHGIWSGHKDGHLRCWDIKTGNLLVAGRPCNSAVLSICRVGTQEIWVGSSAGNIRAVDAVLKPGQLGVMNMLHQLGDALVMRGVRKMTMTGRMTGRMTMRKRKNVDVDAGKTDGTAEASPLGSEHGSGGRAHCDPVRCLLPVGCYTGGPVWSSGGVGEGCIKLWNRCSRVAMHSVDLRDDLGEARCFAAVDSDAELSEIVIASAHDNGQVVLWNAKEGAQLLVLGTQYSPARTLCFFHGMLFTGHKNGSLRIYRMDASAEGMKRAVPITTMVHRTAVLCVLPADDGLITSTKFGTIRFWPRKDITEIMDALTGGKKIFKLRSTATISLAQEGGSECLEEADCEPAIAQFESTPPLTPPRTPTNVMITSDSDESPSLQQRLGNPLYESEADDVRAVRELPEDISVSRRHKAASSPSHPTVASLSHKHTSRSSNGWHSEPPSSGNNPASPHNMYSDFEVHFDDVTMTKQIGSGSYGCVYRGIWRCSDVAVKVMNSDSGLQQQAALEQFRMEAQILASLRSPNVVLFMGACTQPPNVCMVMEYCARGSLYDLLQKHKPGSSTQALLWPRRIQLAMDVAIGMNFLHTSHPQIVHRDLKSPNILISSSWSAKIGDLGLSKLTESGMMNATASINSPRWMAPEVLKGEDYNASCDVYSFGVIMWEICTNEIPWADCVNPYQLVHMVADERRSLPLPEETDPPCPALVEINELIKMCLSYEPSERPAFDEIVVRLRKMQEAITKGPKQKPEPKPAPAPAPDPAPDPAPAPAQLPTPETS</sequence>
<dbReference type="Proteomes" id="UP001190700">
    <property type="component" value="Unassembled WGS sequence"/>
</dbReference>
<evidence type="ECO:0000256" key="3">
    <source>
        <dbReference type="ARBA" id="ARBA00022741"/>
    </source>
</evidence>
<keyword evidence="4" id="KW-0418">Kinase</keyword>
<feature type="region of interest" description="Disordered" evidence="9">
    <location>
        <begin position="365"/>
        <end position="386"/>
    </location>
</feature>
<dbReference type="InterPro" id="IPR017441">
    <property type="entry name" value="Protein_kinase_ATP_BS"/>
</dbReference>
<dbReference type="PANTHER" id="PTHR44329">
    <property type="entry name" value="SERINE/THREONINE-PROTEIN KINASE TNNI3K-RELATED"/>
    <property type="match status" value="1"/>
</dbReference>
<dbReference type="InterPro" id="IPR015943">
    <property type="entry name" value="WD40/YVTN_repeat-like_dom_sf"/>
</dbReference>
<dbReference type="Pfam" id="PF07714">
    <property type="entry name" value="PK_Tyr_Ser-Thr"/>
    <property type="match status" value="1"/>
</dbReference>
<dbReference type="SUPFAM" id="SSF56112">
    <property type="entry name" value="Protein kinase-like (PK-like)"/>
    <property type="match status" value="1"/>
</dbReference>
<evidence type="ECO:0000313" key="12">
    <source>
        <dbReference type="Proteomes" id="UP001190700"/>
    </source>
</evidence>
<dbReference type="AlphaFoldDB" id="A0AAE0GHF1"/>
<dbReference type="Gene3D" id="1.10.510.10">
    <property type="entry name" value="Transferase(Phosphotransferase) domain 1"/>
    <property type="match status" value="1"/>
</dbReference>
<dbReference type="InterPro" id="IPR059179">
    <property type="entry name" value="MLKL-like_MCAfunc"/>
</dbReference>
<accession>A0AAE0GHF1</accession>
<evidence type="ECO:0000256" key="2">
    <source>
        <dbReference type="ARBA" id="ARBA00022679"/>
    </source>
</evidence>
<gene>
    <name evidence="11" type="ORF">CYMTET_14492</name>
</gene>
<feature type="compositionally biased region" description="Polar residues" evidence="9">
    <location>
        <begin position="685"/>
        <end position="703"/>
    </location>
</feature>
<proteinExistence type="predicted"/>
<dbReference type="InterPro" id="IPR011009">
    <property type="entry name" value="Kinase-like_dom_sf"/>
</dbReference>
<dbReference type="PROSITE" id="PS00107">
    <property type="entry name" value="PROTEIN_KINASE_ATP"/>
    <property type="match status" value="1"/>
</dbReference>
<evidence type="ECO:0000256" key="6">
    <source>
        <dbReference type="ARBA" id="ARBA00047899"/>
    </source>
</evidence>
<dbReference type="InterPro" id="IPR051681">
    <property type="entry name" value="Ser/Thr_Kinases-Pseudokinases"/>
</dbReference>
<evidence type="ECO:0000256" key="9">
    <source>
        <dbReference type="SAM" id="MobiDB-lite"/>
    </source>
</evidence>
<feature type="domain" description="Protein kinase" evidence="10">
    <location>
        <begin position="718"/>
        <end position="991"/>
    </location>
</feature>
<dbReference type="CDD" id="cd21037">
    <property type="entry name" value="MLKL_NTD"/>
    <property type="match status" value="1"/>
</dbReference>
<comment type="catalytic activity">
    <reaction evidence="6">
        <text>L-threonyl-[protein] + ATP = O-phospho-L-threonyl-[protein] + ADP + H(+)</text>
        <dbReference type="Rhea" id="RHEA:46608"/>
        <dbReference type="Rhea" id="RHEA-COMP:11060"/>
        <dbReference type="Rhea" id="RHEA-COMP:11605"/>
        <dbReference type="ChEBI" id="CHEBI:15378"/>
        <dbReference type="ChEBI" id="CHEBI:30013"/>
        <dbReference type="ChEBI" id="CHEBI:30616"/>
        <dbReference type="ChEBI" id="CHEBI:61977"/>
        <dbReference type="ChEBI" id="CHEBI:456216"/>
        <dbReference type="EC" id="2.7.11.1"/>
    </reaction>
</comment>
<keyword evidence="3 8" id="KW-0547">Nucleotide-binding</keyword>
<keyword evidence="12" id="KW-1185">Reference proteome</keyword>
<dbReference type="CDD" id="cd13999">
    <property type="entry name" value="STKc_MAP3K-like"/>
    <property type="match status" value="1"/>
</dbReference>
<feature type="region of interest" description="Disordered" evidence="9">
    <location>
        <begin position="605"/>
        <end position="634"/>
    </location>
</feature>
<keyword evidence="1" id="KW-0723">Serine/threonine-protein kinase</keyword>
<dbReference type="InterPro" id="IPR000719">
    <property type="entry name" value="Prot_kinase_dom"/>
</dbReference>